<evidence type="ECO:0000256" key="2">
    <source>
        <dbReference type="ARBA" id="ARBA00022475"/>
    </source>
</evidence>
<feature type="transmembrane region" description="Helical" evidence="8">
    <location>
        <begin position="72"/>
        <end position="96"/>
    </location>
</feature>
<evidence type="ECO:0000256" key="7">
    <source>
        <dbReference type="ARBA" id="ARBA00023224"/>
    </source>
</evidence>
<dbReference type="InterPro" id="IPR000725">
    <property type="entry name" value="Olfact_rcpt"/>
</dbReference>
<dbReference type="SUPFAM" id="SSF81321">
    <property type="entry name" value="Family A G protein-coupled receptor-like"/>
    <property type="match status" value="1"/>
</dbReference>
<organism evidence="9 10">
    <name type="scientific">Chelonoidis abingdonii</name>
    <name type="common">Abingdon island giant tortoise</name>
    <name type="synonym">Testudo abingdonii</name>
    <dbReference type="NCBI Taxonomy" id="106734"/>
    <lineage>
        <taxon>Eukaryota</taxon>
        <taxon>Metazoa</taxon>
        <taxon>Chordata</taxon>
        <taxon>Craniata</taxon>
        <taxon>Vertebrata</taxon>
        <taxon>Euteleostomi</taxon>
        <taxon>Archelosauria</taxon>
        <taxon>Testudinata</taxon>
        <taxon>Testudines</taxon>
        <taxon>Cryptodira</taxon>
        <taxon>Durocryptodira</taxon>
        <taxon>Testudinoidea</taxon>
        <taxon>Testudinidae</taxon>
        <taxon>Chelonoidis</taxon>
    </lineage>
</organism>
<evidence type="ECO:0000313" key="10">
    <source>
        <dbReference type="Proteomes" id="UP000694404"/>
    </source>
</evidence>
<keyword evidence="2" id="KW-1003">Cell membrane</keyword>
<keyword evidence="4 8" id="KW-0812">Transmembrane</keyword>
<evidence type="ECO:0000256" key="8">
    <source>
        <dbReference type="SAM" id="Phobius"/>
    </source>
</evidence>
<dbReference type="GO" id="GO:0004984">
    <property type="term" value="F:olfactory receptor activity"/>
    <property type="evidence" value="ECO:0007669"/>
    <property type="project" value="InterPro"/>
</dbReference>
<dbReference type="AlphaFoldDB" id="A0A8C0HF82"/>
<feature type="transmembrane region" description="Helical" evidence="8">
    <location>
        <begin position="41"/>
        <end position="60"/>
    </location>
</feature>
<accession>A0A8C0HF82</accession>
<name>A0A8C0HF82_CHEAB</name>
<evidence type="ECO:0000256" key="3">
    <source>
        <dbReference type="ARBA" id="ARBA00022606"/>
    </source>
</evidence>
<keyword evidence="6 8" id="KW-0472">Membrane</keyword>
<dbReference type="Proteomes" id="UP000694404">
    <property type="component" value="Unplaced"/>
</dbReference>
<evidence type="ECO:0000313" key="9">
    <source>
        <dbReference type="Ensembl" id="ENSCABP00000022483.1"/>
    </source>
</evidence>
<dbReference type="PANTHER" id="PTHR26453">
    <property type="entry name" value="OLFACTORY RECEPTOR"/>
    <property type="match status" value="1"/>
</dbReference>
<evidence type="ECO:0008006" key="11">
    <source>
        <dbReference type="Google" id="ProtNLM"/>
    </source>
</evidence>
<evidence type="ECO:0000256" key="6">
    <source>
        <dbReference type="ARBA" id="ARBA00023136"/>
    </source>
</evidence>
<proteinExistence type="predicted"/>
<evidence type="ECO:0000256" key="5">
    <source>
        <dbReference type="ARBA" id="ARBA00022989"/>
    </source>
</evidence>
<reference evidence="9" key="1">
    <citation type="submission" date="2025-08" db="UniProtKB">
        <authorList>
            <consortium name="Ensembl"/>
        </authorList>
    </citation>
    <scope>IDENTIFICATION</scope>
</reference>
<keyword evidence="5 8" id="KW-1133">Transmembrane helix</keyword>
<sequence>MNQTLITEFILLGFSNLLHLQGLLFCMVLFMYMVTVMGNTLIIFVVTVDPALHSPMYFFLDTYLFEMQAVRSMLLFLMFPFVLILVSYVHILTTILRMRSAEGRCKAFSTSSW</sequence>
<dbReference type="OMA" id="YITYTIV"/>
<evidence type="ECO:0000256" key="4">
    <source>
        <dbReference type="ARBA" id="ARBA00022692"/>
    </source>
</evidence>
<keyword evidence="7" id="KW-0807">Transducer</keyword>
<protein>
    <recommendedName>
        <fullName evidence="11">G-protein coupled receptors family 1 profile domain-containing protein</fullName>
    </recommendedName>
</protein>
<keyword evidence="10" id="KW-1185">Reference proteome</keyword>
<keyword evidence="3" id="KW-0716">Sensory transduction</keyword>
<dbReference type="Ensembl" id="ENSCABT00000024630.1">
    <property type="protein sequence ID" value="ENSCABP00000022483.1"/>
    <property type="gene ID" value="ENSCABG00000016553.1"/>
</dbReference>
<comment type="subcellular location">
    <subcellularLocation>
        <location evidence="1">Cell membrane</location>
        <topology evidence="1">Multi-pass membrane protein</topology>
    </subcellularLocation>
</comment>
<dbReference type="GO" id="GO:0005886">
    <property type="term" value="C:plasma membrane"/>
    <property type="evidence" value="ECO:0007669"/>
    <property type="project" value="UniProtKB-SubCell"/>
</dbReference>
<dbReference type="GeneTree" id="ENSGT01150000286970"/>
<dbReference type="Pfam" id="PF13853">
    <property type="entry name" value="7tm_4"/>
    <property type="match status" value="1"/>
</dbReference>
<reference evidence="9" key="2">
    <citation type="submission" date="2025-09" db="UniProtKB">
        <authorList>
            <consortium name="Ensembl"/>
        </authorList>
    </citation>
    <scope>IDENTIFICATION</scope>
</reference>
<evidence type="ECO:0000256" key="1">
    <source>
        <dbReference type="ARBA" id="ARBA00004651"/>
    </source>
</evidence>
<dbReference type="GO" id="GO:0007186">
    <property type="term" value="P:G protein-coupled receptor signaling pathway"/>
    <property type="evidence" value="ECO:0007669"/>
    <property type="project" value="InterPro"/>
</dbReference>
<feature type="transmembrane region" description="Helical" evidence="8">
    <location>
        <begin position="12"/>
        <end position="34"/>
    </location>
</feature>